<reference evidence="1" key="2">
    <citation type="submission" date="2022-06" db="UniProtKB">
        <authorList>
            <consortium name="EnsemblMetazoa"/>
        </authorList>
    </citation>
    <scope>IDENTIFICATION</scope>
    <source>
        <strain evidence="1">PS312</strain>
    </source>
</reference>
<organism evidence="1 2">
    <name type="scientific">Pristionchus pacificus</name>
    <name type="common">Parasitic nematode worm</name>
    <dbReference type="NCBI Taxonomy" id="54126"/>
    <lineage>
        <taxon>Eukaryota</taxon>
        <taxon>Metazoa</taxon>
        <taxon>Ecdysozoa</taxon>
        <taxon>Nematoda</taxon>
        <taxon>Chromadorea</taxon>
        <taxon>Rhabditida</taxon>
        <taxon>Rhabditina</taxon>
        <taxon>Diplogasteromorpha</taxon>
        <taxon>Diplogasteroidea</taxon>
        <taxon>Neodiplogasteridae</taxon>
        <taxon>Pristionchus</taxon>
    </lineage>
</organism>
<dbReference type="Proteomes" id="UP000005239">
    <property type="component" value="Unassembled WGS sequence"/>
</dbReference>
<accession>A0A8R1Z8V4</accession>
<accession>A0A2A6D1B4</accession>
<dbReference type="EnsemblMetazoa" id="PPA45945.1">
    <property type="protein sequence ID" value="PPA45945.1"/>
    <property type="gene ID" value="WBGene00284314"/>
</dbReference>
<dbReference type="AlphaFoldDB" id="A0A2A6D1B4"/>
<protein>
    <submittedName>
        <fullName evidence="1">Uncharacterized protein</fullName>
    </submittedName>
</protein>
<gene>
    <name evidence="1" type="primary">WBGene00284314</name>
</gene>
<evidence type="ECO:0000313" key="1">
    <source>
        <dbReference type="EnsemblMetazoa" id="PPA45945.1"/>
    </source>
</evidence>
<proteinExistence type="predicted"/>
<name>A0A2A6D1B4_PRIPA</name>
<sequence>MVPPSSVLNRLNRSPTGSQALSESATDVSLNLVWDPITLLPELCVRSGRPKSEFSMAAFKEAAPFSDRTFDYYNRSRFVIINGKQF</sequence>
<keyword evidence="2" id="KW-1185">Reference proteome</keyword>
<evidence type="ECO:0000313" key="2">
    <source>
        <dbReference type="Proteomes" id="UP000005239"/>
    </source>
</evidence>
<reference evidence="2" key="1">
    <citation type="journal article" date="2008" name="Nat. Genet.">
        <title>The Pristionchus pacificus genome provides a unique perspective on nematode lifestyle and parasitism.</title>
        <authorList>
            <person name="Dieterich C."/>
            <person name="Clifton S.W."/>
            <person name="Schuster L.N."/>
            <person name="Chinwalla A."/>
            <person name="Delehaunty K."/>
            <person name="Dinkelacker I."/>
            <person name="Fulton L."/>
            <person name="Fulton R."/>
            <person name="Godfrey J."/>
            <person name="Minx P."/>
            <person name="Mitreva M."/>
            <person name="Roeseler W."/>
            <person name="Tian H."/>
            <person name="Witte H."/>
            <person name="Yang S.P."/>
            <person name="Wilson R.K."/>
            <person name="Sommer R.J."/>
        </authorList>
    </citation>
    <scope>NUCLEOTIDE SEQUENCE [LARGE SCALE GENOMIC DNA]</scope>
    <source>
        <strain evidence="2">PS312</strain>
    </source>
</reference>